<evidence type="ECO:0000313" key="4">
    <source>
        <dbReference type="Proteomes" id="UP001165122"/>
    </source>
</evidence>
<protein>
    <recommendedName>
        <fullName evidence="2">Sacsin/Nov domain-containing protein</fullName>
    </recommendedName>
</protein>
<feature type="region of interest" description="Disordered" evidence="1">
    <location>
        <begin position="373"/>
        <end position="396"/>
    </location>
</feature>
<feature type="region of interest" description="Disordered" evidence="1">
    <location>
        <begin position="3128"/>
        <end position="3180"/>
    </location>
</feature>
<feature type="compositionally biased region" description="Basic and acidic residues" evidence="1">
    <location>
        <begin position="3640"/>
        <end position="3661"/>
    </location>
</feature>
<proteinExistence type="predicted"/>
<dbReference type="InterPro" id="IPR058210">
    <property type="entry name" value="SACS/Nov_dom"/>
</dbReference>
<evidence type="ECO:0000256" key="1">
    <source>
        <dbReference type="SAM" id="MobiDB-lite"/>
    </source>
</evidence>
<dbReference type="Proteomes" id="UP001165122">
    <property type="component" value="Unassembled WGS sequence"/>
</dbReference>
<dbReference type="InterPro" id="IPR036890">
    <property type="entry name" value="HATPase_C_sf"/>
</dbReference>
<feature type="compositionally biased region" description="Pro residues" evidence="1">
    <location>
        <begin position="1"/>
        <end position="15"/>
    </location>
</feature>
<feature type="region of interest" description="Disordered" evidence="1">
    <location>
        <begin position="3222"/>
        <end position="3265"/>
    </location>
</feature>
<feature type="region of interest" description="Disordered" evidence="1">
    <location>
        <begin position="1599"/>
        <end position="1619"/>
    </location>
</feature>
<dbReference type="PANTHER" id="PTHR15600:SF42">
    <property type="entry name" value="SACSIN"/>
    <property type="match status" value="1"/>
</dbReference>
<feature type="region of interest" description="Disordered" evidence="1">
    <location>
        <begin position="3640"/>
        <end position="3670"/>
    </location>
</feature>
<name>A0A9W7CCL0_9STRA</name>
<keyword evidence="4" id="KW-1185">Reference proteome</keyword>
<evidence type="ECO:0000259" key="2">
    <source>
        <dbReference type="Pfam" id="PF25794"/>
    </source>
</evidence>
<dbReference type="InterPro" id="IPR052972">
    <property type="entry name" value="Sacsin_chaperone_reg"/>
</dbReference>
<accession>A0A9W7CCL0</accession>
<sequence length="4011" mass="455635">MSSPDQPPPPPPQPQKPVYCHGISTEEDKWFRKDKPEKKSDNEFGQVAPVSTFIGSIIKDYNSGQVMQELLQNCDDAGARHVSFMLDKRESCMSGAAVPDSLKPFMGPALLQYDDAMFKAKDFTSLSEPGNSCKKMDPTSTGKFGLGFNSVYHITDLPCLLSGQPGNDPPKACIMDSHKRLFMNEKKEMPMPGIQFSSDEIEKEKAKIGGILDLFDLGVDKKDMEDGYKPLVSGIGRQKTVNKKFPSTIFRFPLRTKRMKKYSSICKMSAAGDVEIDSIEEDLFEKFMQGYNALNRLLFVRSLLSVRIFVWDEKAKSPRKVFAIDIRNARQAALQAAGPEKCPIRIARLSLVTFLKAKMKNIEIKRQKLREEEENRIASASANNNEFDEDVSDNEQKEEPEYYEMMDGLIAAGDWEKAPQKLFPLTFRTWREGQKEVDADIDQFLVSLIFGDKEDCEMAVTQKVRDFKQCFVPFVAAAAHVAHNGKPVDNFEGRCFCVLPTPIFLTGMPVHLDGRWELKTDRNSLIWGRDLGGDAECRAEWNKRLITKVAPRAYKELLLALSGIAGGKSDNQSVNKWQKTWKVELTEEGFYSFFPTKTLDNIDFWNLLSKPLYELLVREKAPVLRARCPTGSLENCSALTEDQVGKIKKVVGRELKNNPDKFSTIAGDRELNLPLMSVDEDEEDSCGARVKSARFNTIQIAKIAEVTSHMKTEERWISSEKIAIGASVKKSITDEGFEAWKDVGRIFKELLIASKSATLPRCVQVQREEDIKHHDEMVIRIALWSDILEIAVGNEDDEDNQKPLSLLDRIILIENLIGPGREGLALKVPDEVLILFQEATDAMINANNESDDFQPIKIESFTPKSLREIIKTSRQDPENKSDFNSLILLAYCLADEPSDLSGLPLLPLSNGEFSNFTNLKLNIDKHGWGHFLFGPRADFLERRAALLVKHSKTFKDNHSSSRICFFDFGLRHCLDMLPLIYPGKDGTEWKGKAEVFNDQQVSSAWLKAFWHFYLERCKDKHHDEETDKIITSPWPLLLTSDKRLISPGFNRKGPPSGNNYTPILSNEGAGEDQHELLELGKKLDLPFLELGVLPATIKLIIDGISEPFTLVPCPGLFQGRPWYIHKTTLTSDGICLRWSEKKKVWLLGLLKEKPEIRERSYSRRFSTQDNQEYYEHAESEETLTGNPYLKLLPEELRSETAQRSSSEGLMPPLGQSEWTTGSAKISVELTLESFPSNFLSNLKRRLGVISNNSNSQDNAISFSRCLMSTFCSYEGGGSFEGPKRLEGGERVYSDCALPGQCPVRLLDTRFARLCFKYYCHAADRFDGDELRFARGLPLFQVAGQKTTTFIALEHKEDKEWYLEPNFKEEDQVSGIKLDKIFLKSPPDKDDFQKRFYASLDLKEFGKHEYLLKYVIKEFPGFTADQQDKVLKMISAAAKLNVLERGAEVEEFIEMLKNKKLFRDMRSKDPKRLFMAKELFDPSIPLFATFYAGKLPDESQWVNRDLLIALGLKSSHHVINYVRECADIVDISANQKSSHSNIPPSTTEKDSLYEETGLDKLLFSFRKKPISTKHFDPPQSFKLGALVRVFKRVNWPGRKWLPQDGNSGGDDNPPVHSHSKKYEFTSPEAVMLKDGNKGTLPDEHAHTVITGSPEKRPSQVIRAKEAAKKRWNKIKVAARLVPVLNQSKLLVFCAKGIVVAETDGKLKIEYLSDGKTLTEDFDPDNVSLDEERSPKVFAQPASFILPASITLLRTFIEFQDMQGMQDIWKHIRLKAFVPVAGRADTIAFEHPAKIAPGINYDYSFTQCSTLPKGLMHYFKVVVKSGLDSNVDGLNQLYKKLGTCFNMGPGPAQDLYLDHIICTAEFIEKWVEFANTVEKQCEKKDESHQQEIYRDYVSTSKKVRASCLVAAAVNVSATASVVAKSTTTAITASTTTAFVIINVVLTQSYSTSTGFKCNLASTTIVSSRRSSSRNALLNAKNPLTKAETDYLRSFYKLLGVREKPDVVNDLFRYTEYCYENPGVKTQVSMFSKVDKFWENINELLFLIDGHSRTEDGEDIELPLEKLFLPNSNGDMTPVSKMVLDPPVKFIKTMDKQFYVHKKVLIGTGQNPNQTAMLQRLKELNPDRCGRLFKGEKVLKKTVDEETCKKDVYEPKEVLGQDPDQHFQRWLLLNKMFNPSEDLGERSPFLLVLSNLLQSDQMHSDTKKEEIVDEKKLDNILPKEVICVEKMSLNYHFKLPNGEEHQLVAIEAAEDNCSAPTSPTSPRKFGGGGVGSPRSPRKQREMKSDTGKVEIVEKDGEHKLYIERKLIEAGGDPTFSDKLVEALKTILSGIPRDKNHEEVFKEFFVCKSIPEMRDVLIETGLNIAGELPPFGTEVTDQDILGIQAEEPDWKEKAPQFEWQTFKSGDVAIWEDKISKSKPVFVGVIYTRPCALIYHHLGGKVVPSAKMRKRGMQQCYVTTDADLARSTVFDPIKKELQPPRSGFPDTKLPHPKTKLVDPRDLYPLPQYFGDSGTLINSRWEDFRQKEIIKIKWTIVSGMKGLKEEKEERSQQFGSYYLHGNDKESRESDHKHGQYRKEIWTEVVKKVDQSKESKEQFFSLRKLFQARGEFDILELRKIPHGGAFDSIWVEKDRIEKYFEEKHSEAKDSLGPWNIVYLINLLFVTNDCARVKGCADAFVDLSNFMVKILAKGGELSREMLNQDVKAQLDDESLGQLMRSVDGILNNYMDKYPQSLPLNSDVESRRVMTQIRNNAKPIRQSAIEFMTRKMIRGGLTRLEELKADQGVDLLEFITRFEATLKIIKVQMSQLKGYDDKVKFTSEDCQKLAKILSETIQDIWRKAVHEAGDESNNPNSKTGRSFLNSMFTQVVELNRNLGTIIGNGEDKINELGQKWEEKSRQLQISKSVESLEDAVEKDRVTLVGADDIRLALETCRELRDEIGDIEKVKSVIENTNEKRGLRKEWVEEAEQVLLNLDPCEVCAGGEEGGISNELISPLFKFGVALEKACSTFNCTDDSNELMDMLKQMKLAAEVTRDVKLLSNNTKEMKYMPEMISCLEQFCKDCKQAQDGETDFTWMDLLKEEAERRIKQNRGYKDYSRDNTILNLKNSQGKGEIKAKAVEKSFVEKREMHKQVNETLSKQRDAENELQAAKKEKEELEAKLAKCREDHSSEEATGDDNVPMESEEILLMQQLEARRKKEAALERKVKIAEKRSEEDQELLNKAAEAHAKNEKERRELQEKTEKLENEKRAAEKEDRKRKDKAYSENSDRLEALEKESNVIVLKTRKVTGFLKQLDNLINALVTEKGDLEHHIPRLFELHYMRTEGLKDVYKIRFLCAYDLKPVKCTKKGGHIEIRVDNDLREALYPALCVASTLLKVMKPFAKAFLGVSMPGLDNRKTTDKEVRDEFKVWNTRPKHKAFVEELSKFGSSSTEEFSDEVMESVMKTSSKSYSELCKLVHAEDRGLTSVDLLPLADSEGQVDFVSEANKDKWKSSTAEKRAQMWDKEEQEIKAEVQAGGDTLALVGADKNEFDEGEVERKEAAFKQKALSDEKQRMLQLQVRARKAQAAAEKEASDLQKDLEEKNAEEARVLERVMNERLQEVTQDPEKIAKMEKLKALKKKAKSEAEAAKLCQEYLSKEDDEYKQKKKQIEEDREKLKRDEERARKKNMKQQQNLANLEDNIKTISVELSEAEKLAGNAVATLQDLASGEIKFPKLFVLRRKKKWFGRFSSEYDLDFLCAYDGRPVGCQFQINIPTAEAKKYAPAIKTSLFLLKTVVAVQKIATGLGLNDLGLDSGVFDTLENAFDFNYSSFIKMDFDVDVDIGVDFNEDKIEEAEDYGSDTGLSFEGEDVDALFETAEDISNAMTSNKGSSKRKKADRISGNSYRMMETLIEKSNEDWEIVLKNYMVKATDRQGKLAWVKKENESLWEKSKQETRDKKITKEVTVLMRDKLSSSSGAFACFAHSPTKPKKSKEREKEKNTSSASKNERSIASADEVDDGDGVVMNPVVGNAER</sequence>
<dbReference type="OrthoDB" id="1262810at2759"/>
<feature type="region of interest" description="Disordered" evidence="1">
    <location>
        <begin position="2253"/>
        <end position="2287"/>
    </location>
</feature>
<dbReference type="SUPFAM" id="SSF55874">
    <property type="entry name" value="ATPase domain of HSP90 chaperone/DNA topoisomerase II/histidine kinase"/>
    <property type="match status" value="1"/>
</dbReference>
<gene>
    <name evidence="3" type="ORF">TrLO_g3662</name>
</gene>
<feature type="region of interest" description="Disordered" evidence="1">
    <location>
        <begin position="1"/>
        <end position="21"/>
    </location>
</feature>
<feature type="compositionally biased region" description="Basic and acidic residues" evidence="1">
    <location>
        <begin position="3128"/>
        <end position="3169"/>
    </location>
</feature>
<reference evidence="4" key="1">
    <citation type="journal article" date="2023" name="Commun. Biol.">
        <title>Genome analysis of Parmales, the sister group of diatoms, reveals the evolutionary specialization of diatoms from phago-mixotrophs to photoautotrophs.</title>
        <authorList>
            <person name="Ban H."/>
            <person name="Sato S."/>
            <person name="Yoshikawa S."/>
            <person name="Yamada K."/>
            <person name="Nakamura Y."/>
            <person name="Ichinomiya M."/>
            <person name="Sato N."/>
            <person name="Blanc-Mathieu R."/>
            <person name="Endo H."/>
            <person name="Kuwata A."/>
            <person name="Ogata H."/>
        </authorList>
    </citation>
    <scope>NUCLEOTIDE SEQUENCE [LARGE SCALE GENOMIC DNA]</scope>
    <source>
        <strain evidence="4">NIES 3700</strain>
    </source>
</reference>
<dbReference type="PANTHER" id="PTHR15600">
    <property type="entry name" value="SACSIN"/>
    <property type="match status" value="1"/>
</dbReference>
<dbReference type="GO" id="GO:0030544">
    <property type="term" value="F:Hsp70 protein binding"/>
    <property type="evidence" value="ECO:0007669"/>
    <property type="project" value="TreeGrafter"/>
</dbReference>
<dbReference type="EMBL" id="BRXW01000055">
    <property type="protein sequence ID" value="GMI03298.1"/>
    <property type="molecule type" value="Genomic_DNA"/>
</dbReference>
<comment type="caution">
    <text evidence="3">The sequence shown here is derived from an EMBL/GenBank/DDBJ whole genome shotgun (WGS) entry which is preliminary data.</text>
</comment>
<evidence type="ECO:0000313" key="3">
    <source>
        <dbReference type="EMBL" id="GMI03298.1"/>
    </source>
</evidence>
<dbReference type="Pfam" id="PF25794">
    <property type="entry name" value="SACS"/>
    <property type="match status" value="1"/>
</dbReference>
<feature type="domain" description="Sacsin/Nov" evidence="2">
    <location>
        <begin position="50"/>
        <end position="321"/>
    </location>
</feature>
<dbReference type="NCBIfam" id="NF047352">
    <property type="entry name" value="P_loop_sacsin"/>
    <property type="match status" value="1"/>
</dbReference>
<feature type="region of interest" description="Disordered" evidence="1">
    <location>
        <begin position="3955"/>
        <end position="4011"/>
    </location>
</feature>
<organism evidence="3 4">
    <name type="scientific">Triparma laevis f. longispina</name>
    <dbReference type="NCBI Taxonomy" id="1714387"/>
    <lineage>
        <taxon>Eukaryota</taxon>
        <taxon>Sar</taxon>
        <taxon>Stramenopiles</taxon>
        <taxon>Ochrophyta</taxon>
        <taxon>Bolidophyceae</taxon>
        <taxon>Parmales</taxon>
        <taxon>Triparmaceae</taxon>
        <taxon>Triparma</taxon>
    </lineage>
</organism>